<dbReference type="EMBL" id="BARS01007618">
    <property type="protein sequence ID" value="GAF67760.1"/>
    <property type="molecule type" value="Genomic_DNA"/>
</dbReference>
<accession>X0SVC7</accession>
<reference evidence="1" key="1">
    <citation type="journal article" date="2014" name="Front. Microbiol.">
        <title>High frequency of phylogenetically diverse reductive dehalogenase-homologous genes in deep subseafloor sedimentary metagenomes.</title>
        <authorList>
            <person name="Kawai M."/>
            <person name="Futagami T."/>
            <person name="Toyoda A."/>
            <person name="Takaki Y."/>
            <person name="Nishi S."/>
            <person name="Hori S."/>
            <person name="Arai W."/>
            <person name="Tsubouchi T."/>
            <person name="Morono Y."/>
            <person name="Uchiyama I."/>
            <person name="Ito T."/>
            <person name="Fujiyama A."/>
            <person name="Inagaki F."/>
            <person name="Takami H."/>
        </authorList>
    </citation>
    <scope>NUCLEOTIDE SEQUENCE</scope>
    <source>
        <strain evidence="1">Expedition CK06-06</strain>
    </source>
</reference>
<sequence>KYVLRNICKPIRMDTLEQRVDIAVKMTGHEKVPAMIEAEIDAEAYLPVPFDLWKNVCHVVMSDEATMKAAHDIMGLNVDSAAKDLTRMENSQIATIAEGCTEKASTVVYADWGLRTTAPDNDTDPLLAIVASMSAIEAAGHTPDFMALHPALWAKFITNSYIRELVHAGVMSMTAGGPRFSLPGWPQMRIYISRALSETPGASVGPIVGSASAPGLVLGQGPTSAAKYRDEPKGLVAYIIRQFLEPKIVIDEALDMICT</sequence>
<gene>
    <name evidence="1" type="ORF">S01H1_14631</name>
</gene>
<evidence type="ECO:0000313" key="1">
    <source>
        <dbReference type="EMBL" id="GAF67760.1"/>
    </source>
</evidence>
<dbReference type="AlphaFoldDB" id="X0SVC7"/>
<comment type="caution">
    <text evidence="1">The sequence shown here is derived from an EMBL/GenBank/DDBJ whole genome shotgun (WGS) entry which is preliminary data.</text>
</comment>
<proteinExistence type="predicted"/>
<name>X0SVC7_9ZZZZ</name>
<protein>
    <submittedName>
        <fullName evidence="1">Uncharacterized protein</fullName>
    </submittedName>
</protein>
<organism evidence="1">
    <name type="scientific">marine sediment metagenome</name>
    <dbReference type="NCBI Taxonomy" id="412755"/>
    <lineage>
        <taxon>unclassified sequences</taxon>
        <taxon>metagenomes</taxon>
        <taxon>ecological metagenomes</taxon>
    </lineage>
</organism>
<feature type="non-terminal residue" evidence="1">
    <location>
        <position position="1"/>
    </location>
</feature>